<reference evidence="1" key="1">
    <citation type="submission" date="2021-02" db="EMBL/GenBank/DDBJ databases">
        <authorList>
            <consortium name="DOE Joint Genome Institute"/>
            <person name="Ahrendt S."/>
            <person name="Looney B.P."/>
            <person name="Miyauchi S."/>
            <person name="Morin E."/>
            <person name="Drula E."/>
            <person name="Courty P.E."/>
            <person name="Chicoki N."/>
            <person name="Fauchery L."/>
            <person name="Kohler A."/>
            <person name="Kuo A."/>
            <person name="Labutti K."/>
            <person name="Pangilinan J."/>
            <person name="Lipzen A."/>
            <person name="Riley R."/>
            <person name="Andreopoulos W."/>
            <person name="He G."/>
            <person name="Johnson J."/>
            <person name="Barry K.W."/>
            <person name="Grigoriev I.V."/>
            <person name="Nagy L."/>
            <person name="Hibbett D."/>
            <person name="Henrissat B."/>
            <person name="Matheny P.B."/>
            <person name="Labbe J."/>
            <person name="Martin F."/>
        </authorList>
    </citation>
    <scope>NUCLEOTIDE SEQUENCE</scope>
    <source>
        <strain evidence="1">EC-137</strain>
    </source>
</reference>
<evidence type="ECO:0000313" key="1">
    <source>
        <dbReference type="EMBL" id="KAI0030505.1"/>
    </source>
</evidence>
<reference evidence="1" key="2">
    <citation type="journal article" date="2022" name="New Phytol.">
        <title>Evolutionary transition to the ectomycorrhizal habit in the genomes of a hyperdiverse lineage of mushroom-forming fungi.</title>
        <authorList>
            <person name="Looney B."/>
            <person name="Miyauchi S."/>
            <person name="Morin E."/>
            <person name="Drula E."/>
            <person name="Courty P.E."/>
            <person name="Kohler A."/>
            <person name="Kuo A."/>
            <person name="LaButti K."/>
            <person name="Pangilinan J."/>
            <person name="Lipzen A."/>
            <person name="Riley R."/>
            <person name="Andreopoulos W."/>
            <person name="He G."/>
            <person name="Johnson J."/>
            <person name="Nolan M."/>
            <person name="Tritt A."/>
            <person name="Barry K.W."/>
            <person name="Grigoriev I.V."/>
            <person name="Nagy L.G."/>
            <person name="Hibbett D."/>
            <person name="Henrissat B."/>
            <person name="Matheny P.B."/>
            <person name="Labbe J."/>
            <person name="Martin F.M."/>
        </authorList>
    </citation>
    <scope>NUCLEOTIDE SEQUENCE</scope>
    <source>
        <strain evidence="1">EC-137</strain>
    </source>
</reference>
<evidence type="ECO:0000313" key="2">
    <source>
        <dbReference type="Proteomes" id="UP000814128"/>
    </source>
</evidence>
<name>A0ACB8QG00_9AGAM</name>
<comment type="caution">
    <text evidence="1">The sequence shown here is derived from an EMBL/GenBank/DDBJ whole genome shotgun (WGS) entry which is preliminary data.</text>
</comment>
<organism evidence="1 2">
    <name type="scientific">Vararia minispora EC-137</name>
    <dbReference type="NCBI Taxonomy" id="1314806"/>
    <lineage>
        <taxon>Eukaryota</taxon>
        <taxon>Fungi</taxon>
        <taxon>Dikarya</taxon>
        <taxon>Basidiomycota</taxon>
        <taxon>Agaricomycotina</taxon>
        <taxon>Agaricomycetes</taxon>
        <taxon>Russulales</taxon>
        <taxon>Lachnocladiaceae</taxon>
        <taxon>Vararia</taxon>
    </lineage>
</organism>
<gene>
    <name evidence="1" type="ORF">K488DRAFT_87703</name>
</gene>
<accession>A0ACB8QG00</accession>
<dbReference type="Proteomes" id="UP000814128">
    <property type="component" value="Unassembled WGS sequence"/>
</dbReference>
<keyword evidence="2" id="KW-1185">Reference proteome</keyword>
<proteinExistence type="predicted"/>
<sequence>MLAEWLRPPDGGAAQRREVWRRPQRRCELWGGVRRKPWTTRLSRPLEQAVAHRVNRRPDPPIAPMLDDPKRQCWRPNGGIPLYAVSSGAQDDSARAAHHGTPDPPAWLATSLRAWPRPIPIYASTSLFPAFLSLSSYYIPSRARPSNMRCFLVPGCITSRPHTYLAPWISSPPCADPAVEDLWARMPTRQRPAPTGGLAHTLALRAALCILRTSTQQLSGSARTPADDDRRCPSVYLRPRSLAPAIGVPSLRSSALALGRERAGARADDAVDAARDWTSTRRRGRSARAPAVPSSRAGDRGPDSDVGAPPRPKSAHAPGRSARGQSMASTLPVSARHSGQMSSALYPQPT</sequence>
<dbReference type="EMBL" id="MU273618">
    <property type="protein sequence ID" value="KAI0030505.1"/>
    <property type="molecule type" value="Genomic_DNA"/>
</dbReference>
<protein>
    <submittedName>
        <fullName evidence="1">Uncharacterized protein</fullName>
    </submittedName>
</protein>